<accession>A0A8H4QR48</accession>
<evidence type="ECO:0000313" key="1">
    <source>
        <dbReference type="EMBL" id="KAF4615444.1"/>
    </source>
</evidence>
<name>A0A8H4QR48_9AGAR</name>
<dbReference type="InterPro" id="IPR032675">
    <property type="entry name" value="LRR_dom_sf"/>
</dbReference>
<evidence type="ECO:0000313" key="2">
    <source>
        <dbReference type="Proteomes" id="UP000521872"/>
    </source>
</evidence>
<keyword evidence="2" id="KW-1185">Reference proteome</keyword>
<dbReference type="AlphaFoldDB" id="A0A8H4QR48"/>
<gene>
    <name evidence="1" type="ORF">D9613_002507</name>
</gene>
<dbReference type="EMBL" id="JAACJL010000044">
    <property type="protein sequence ID" value="KAF4615444.1"/>
    <property type="molecule type" value="Genomic_DNA"/>
</dbReference>
<dbReference type="Gene3D" id="3.80.10.10">
    <property type="entry name" value="Ribonuclease Inhibitor"/>
    <property type="match status" value="1"/>
</dbReference>
<proteinExistence type="predicted"/>
<protein>
    <recommendedName>
        <fullName evidence="3">F-box domain-containing protein</fullName>
    </recommendedName>
</protein>
<dbReference type="SUPFAM" id="SSF52047">
    <property type="entry name" value="RNI-like"/>
    <property type="match status" value="1"/>
</dbReference>
<reference evidence="1 2" key="1">
    <citation type="submission" date="2019-12" db="EMBL/GenBank/DDBJ databases">
        <authorList>
            <person name="Floudas D."/>
            <person name="Bentzer J."/>
            <person name="Ahren D."/>
            <person name="Johansson T."/>
            <person name="Persson P."/>
            <person name="Tunlid A."/>
        </authorList>
    </citation>
    <scope>NUCLEOTIDE SEQUENCE [LARGE SCALE GENOMIC DNA]</scope>
    <source>
        <strain evidence="1 2">CBS 102.39</strain>
    </source>
</reference>
<sequence length="653" mass="74348">MPSQPSSNSIIGQFSTQSIFGHPSSPTTIFGQPITPISAHPSTPIFGQPPTSIFGQPPADRFKRWQLPELWEIIAKYCTPADLEALALTCSFLCYAVRRVLFKELIFEVDHGEDYEDLDVQGVKRLYQDRAARAVERLRGLASRDVIAESVRKWHCDGSHIPEEYEGASKEYYRATIPIFFQTLDNYRLLKTLTLVGLQLDEKELATIEGLQSLERLAFDGCNFKTSFIATDHGPLRLKGLVVADEEDFNSPHEHEPFMFCEPERLEHVVLNCRHSENLPVMMLEMLMSGKCASLVVLEITVHEETTSLLMELLEQCPRLEDLTINEDPNAFEREWFIDCEDLTEEACPGLSEFAGPAVAAIRIIKGRPIQRLYIRGCGVHDYYCPIEDICQAVGYLDAERVTELFFEYTKTGEARQLLHLIDKLQFPNLRTLALPIDDQQDGVQLTLEETLQMSLNVLGMDDEWHKDQDIMHIMEQYMSCYDDYAGGKLADYKLQDARGERNARYADGYLRLLADIASGALSIPKNIVRFHMTQSRIFKRLEFTIYHEFALLAAFADIATSRMKNLSSVSIGIENIHHKPWERNSEDQWTKPGVFLRSEEGPEVVLTGKLVMFPPRPNAGSRGYRFVLVPDAHHPGDDSKRAFIYLNEISPE</sequence>
<dbReference type="Proteomes" id="UP000521872">
    <property type="component" value="Unassembled WGS sequence"/>
</dbReference>
<evidence type="ECO:0008006" key="3">
    <source>
        <dbReference type="Google" id="ProtNLM"/>
    </source>
</evidence>
<comment type="caution">
    <text evidence="1">The sequence shown here is derived from an EMBL/GenBank/DDBJ whole genome shotgun (WGS) entry which is preliminary data.</text>
</comment>
<organism evidence="1 2">
    <name type="scientific">Agrocybe pediades</name>
    <dbReference type="NCBI Taxonomy" id="84607"/>
    <lineage>
        <taxon>Eukaryota</taxon>
        <taxon>Fungi</taxon>
        <taxon>Dikarya</taxon>
        <taxon>Basidiomycota</taxon>
        <taxon>Agaricomycotina</taxon>
        <taxon>Agaricomycetes</taxon>
        <taxon>Agaricomycetidae</taxon>
        <taxon>Agaricales</taxon>
        <taxon>Agaricineae</taxon>
        <taxon>Strophariaceae</taxon>
        <taxon>Agrocybe</taxon>
    </lineage>
</organism>